<dbReference type="SUPFAM" id="SSF54593">
    <property type="entry name" value="Glyoxalase/Bleomycin resistance protein/Dihydroxybiphenyl dioxygenase"/>
    <property type="match status" value="1"/>
</dbReference>
<dbReference type="OrthoDB" id="9795306at2"/>
<feature type="domain" description="Glyoxalase/fosfomycin resistance/dioxygenase" evidence="1">
    <location>
        <begin position="9"/>
        <end position="120"/>
    </location>
</feature>
<protein>
    <recommendedName>
        <fullName evidence="1">Glyoxalase/fosfomycin resistance/dioxygenase domain-containing protein</fullName>
    </recommendedName>
</protein>
<sequence length="124" mass="14070">MIRSMMQTYVKGSAEAVALYQKAFDAPLISEYKHEDGSYYHSELVVYGQVLAVSERMGSEESVSGNTMQFCLHFEKEERACVEKAYEALKEGARILFPLGPCDFSSCLVDLIDRFGVRWCIFTD</sequence>
<dbReference type="EMBL" id="ADLN01000065">
    <property type="protein sequence ID" value="EHI59303.1"/>
    <property type="molecule type" value="Genomic_DNA"/>
</dbReference>
<keyword evidence="3" id="KW-1185">Reference proteome</keyword>
<organism evidence="2 3">
    <name type="scientific">Hungatella hathewayi WAL-18680</name>
    <dbReference type="NCBI Taxonomy" id="742737"/>
    <lineage>
        <taxon>Bacteria</taxon>
        <taxon>Bacillati</taxon>
        <taxon>Bacillota</taxon>
        <taxon>Clostridia</taxon>
        <taxon>Lachnospirales</taxon>
        <taxon>Lachnospiraceae</taxon>
        <taxon>Hungatella</taxon>
    </lineage>
</organism>
<comment type="caution">
    <text evidence="2">The sequence shown here is derived from an EMBL/GenBank/DDBJ whole genome shotgun (WGS) entry which is preliminary data.</text>
</comment>
<reference evidence="2 3" key="1">
    <citation type="submission" date="2011-08" db="EMBL/GenBank/DDBJ databases">
        <title>The Genome Sequence of Clostridium hathewayi WAL-18680.</title>
        <authorList>
            <consortium name="The Broad Institute Genome Sequencing Platform"/>
            <person name="Earl A."/>
            <person name="Ward D."/>
            <person name="Feldgarden M."/>
            <person name="Gevers D."/>
            <person name="Finegold S.M."/>
            <person name="Summanen P.H."/>
            <person name="Molitoris D.R."/>
            <person name="Song M."/>
            <person name="Daigneault M."/>
            <person name="Allen-Vercoe E."/>
            <person name="Young S.K."/>
            <person name="Zeng Q."/>
            <person name="Gargeya S."/>
            <person name="Fitzgerald M."/>
            <person name="Haas B."/>
            <person name="Abouelleil A."/>
            <person name="Alvarado L."/>
            <person name="Arachchi H.M."/>
            <person name="Berlin A."/>
            <person name="Brown A."/>
            <person name="Chapman S.B."/>
            <person name="Chen Z."/>
            <person name="Dunbar C."/>
            <person name="Freedman E."/>
            <person name="Gearin G."/>
            <person name="Gellesch M."/>
            <person name="Goldberg J."/>
            <person name="Griggs A."/>
            <person name="Gujja S."/>
            <person name="Heiman D."/>
            <person name="Howarth C."/>
            <person name="Larson L."/>
            <person name="Lui A."/>
            <person name="MacDonald P.J.P."/>
            <person name="Montmayeur A."/>
            <person name="Murphy C."/>
            <person name="Neiman D."/>
            <person name="Pearson M."/>
            <person name="Priest M."/>
            <person name="Roberts A."/>
            <person name="Saif S."/>
            <person name="Shea T."/>
            <person name="Shenoy N."/>
            <person name="Sisk P."/>
            <person name="Stolte C."/>
            <person name="Sykes S."/>
            <person name="Wortman J."/>
            <person name="Nusbaum C."/>
            <person name="Birren B."/>
        </authorList>
    </citation>
    <scope>NUCLEOTIDE SEQUENCE [LARGE SCALE GENOMIC DNA]</scope>
    <source>
        <strain evidence="2 3">WAL-18680</strain>
    </source>
</reference>
<dbReference type="Proteomes" id="UP000005384">
    <property type="component" value="Unassembled WGS sequence"/>
</dbReference>
<evidence type="ECO:0000313" key="2">
    <source>
        <dbReference type="EMBL" id="EHI59303.1"/>
    </source>
</evidence>
<dbReference type="Gene3D" id="3.10.180.10">
    <property type="entry name" value="2,3-Dihydroxybiphenyl 1,2-Dioxygenase, domain 1"/>
    <property type="match status" value="1"/>
</dbReference>
<dbReference type="Pfam" id="PF00903">
    <property type="entry name" value="Glyoxalase"/>
    <property type="match status" value="1"/>
</dbReference>
<evidence type="ECO:0000259" key="1">
    <source>
        <dbReference type="Pfam" id="PF00903"/>
    </source>
</evidence>
<evidence type="ECO:0000313" key="3">
    <source>
        <dbReference type="Proteomes" id="UP000005384"/>
    </source>
</evidence>
<dbReference type="RefSeq" id="WP_006780686.1">
    <property type="nucleotide sequence ID" value="NZ_CP040506.1"/>
</dbReference>
<dbReference type="HOGENOM" id="CLU_046006_17_6_9"/>
<dbReference type="PATRIC" id="fig|742737.3.peg.2714"/>
<dbReference type="AlphaFoldDB" id="G5IGS9"/>
<dbReference type="InterPro" id="IPR004360">
    <property type="entry name" value="Glyas_Fos-R_dOase_dom"/>
</dbReference>
<gene>
    <name evidence="2" type="ORF">HMPREF9473_02707</name>
</gene>
<name>G5IGS9_9FIRM</name>
<accession>G5IGS9</accession>
<proteinExistence type="predicted"/>
<dbReference type="InterPro" id="IPR029068">
    <property type="entry name" value="Glyas_Bleomycin-R_OHBP_Dase"/>
</dbReference>